<dbReference type="Pfam" id="PF03061">
    <property type="entry name" value="4HBT"/>
    <property type="match status" value="1"/>
</dbReference>
<organism evidence="2 3">
    <name type="scientific">Ostreococcus lucimarinus (strain CCE9901)</name>
    <dbReference type="NCBI Taxonomy" id="436017"/>
    <lineage>
        <taxon>Eukaryota</taxon>
        <taxon>Viridiplantae</taxon>
        <taxon>Chlorophyta</taxon>
        <taxon>Mamiellophyceae</taxon>
        <taxon>Mamiellales</taxon>
        <taxon>Bathycoccaceae</taxon>
        <taxon>Ostreococcus</taxon>
    </lineage>
</organism>
<keyword evidence="3" id="KW-1185">Reference proteome</keyword>
<accession>A4S5I4</accession>
<evidence type="ECO:0000259" key="1">
    <source>
        <dbReference type="Pfam" id="PF03061"/>
    </source>
</evidence>
<proteinExistence type="predicted"/>
<feature type="domain" description="Thioesterase" evidence="1">
    <location>
        <begin position="206"/>
        <end position="263"/>
    </location>
</feature>
<dbReference type="KEGG" id="olu:OSTLU_17555"/>
<evidence type="ECO:0000313" key="2">
    <source>
        <dbReference type="EMBL" id="ABO99071.1"/>
    </source>
</evidence>
<dbReference type="GeneID" id="5004613"/>
<dbReference type="EMBL" id="CP000592">
    <property type="protein sequence ID" value="ABO99071.1"/>
    <property type="molecule type" value="Genomic_DNA"/>
</dbReference>
<dbReference type="Proteomes" id="UP000001568">
    <property type="component" value="Chromosome 12"/>
</dbReference>
<name>A4S5I4_OSTLU</name>
<dbReference type="SUPFAM" id="SSF54637">
    <property type="entry name" value="Thioesterase/thiol ester dehydrase-isomerase"/>
    <property type="match status" value="1"/>
</dbReference>
<dbReference type="OMA" id="TCESWAV"/>
<dbReference type="Gene3D" id="3.10.129.10">
    <property type="entry name" value="Hotdog Thioesterase"/>
    <property type="match status" value="1"/>
</dbReference>
<dbReference type="RefSeq" id="XP_001420778.1">
    <property type="nucleotide sequence ID" value="XM_001420741.1"/>
</dbReference>
<evidence type="ECO:0000313" key="3">
    <source>
        <dbReference type="Proteomes" id="UP000001568"/>
    </source>
</evidence>
<gene>
    <name evidence="2" type="ORF">OSTLU_17555</name>
</gene>
<dbReference type="HOGENOM" id="CLU_913341_0_0_1"/>
<sequence length="305" mass="33788">MATVTATADDGMNYHRMLNLSVVLAEAHAEARELEDEELRACGEEEIRAYYESGGRDVPVGVRERRCEQAGGGREVNDGRASALGDAKERAMLNKHEDAAADYRRHVFKTGIPFRKHGLFPMRDALLMELSRDNSLRAFQKATPGLGRGVFVTCESWAVGDDAAKRGLDLRYFYRERARTGSSEYPELVGVARVGDTGAIGIQTYNLAHGGCIETILDEATAELVKCWRAPCCVTIEMNVKIKKPLPLHHTVKIQVQIKEVQSHGLRIWTTARLTDPSAPLGEDVLATCEAQLCDSGMLNRMREE</sequence>
<dbReference type="AlphaFoldDB" id="A4S5I4"/>
<protein>
    <recommendedName>
        <fullName evidence="1">Thioesterase domain-containing protein</fullName>
    </recommendedName>
</protein>
<dbReference type="InterPro" id="IPR029069">
    <property type="entry name" value="HotDog_dom_sf"/>
</dbReference>
<dbReference type="InterPro" id="IPR006683">
    <property type="entry name" value="Thioestr_dom"/>
</dbReference>
<dbReference type="Gramene" id="ABO99071">
    <property type="protein sequence ID" value="ABO99071"/>
    <property type="gene ID" value="OSTLU_17555"/>
</dbReference>
<dbReference type="eggNOG" id="ENOG502SRS8">
    <property type="taxonomic scope" value="Eukaryota"/>
</dbReference>
<dbReference type="OrthoDB" id="506431at2759"/>
<reference evidence="2 3" key="1">
    <citation type="journal article" date="2007" name="Proc. Natl. Acad. Sci. U.S.A.">
        <title>The tiny eukaryote Ostreococcus provides genomic insights into the paradox of plankton speciation.</title>
        <authorList>
            <person name="Palenik B."/>
            <person name="Grimwood J."/>
            <person name="Aerts A."/>
            <person name="Rouze P."/>
            <person name="Salamov A."/>
            <person name="Putnam N."/>
            <person name="Dupont C."/>
            <person name="Jorgensen R."/>
            <person name="Derelle E."/>
            <person name="Rombauts S."/>
            <person name="Zhou K."/>
            <person name="Otillar R."/>
            <person name="Merchant S.S."/>
            <person name="Podell S."/>
            <person name="Gaasterland T."/>
            <person name="Napoli C."/>
            <person name="Gendler K."/>
            <person name="Manuell A."/>
            <person name="Tai V."/>
            <person name="Vallon O."/>
            <person name="Piganeau G."/>
            <person name="Jancek S."/>
            <person name="Heijde M."/>
            <person name="Jabbari K."/>
            <person name="Bowler C."/>
            <person name="Lohr M."/>
            <person name="Robbens S."/>
            <person name="Werner G."/>
            <person name="Dubchak I."/>
            <person name="Pazour G.J."/>
            <person name="Ren Q."/>
            <person name="Paulsen I."/>
            <person name="Delwiche C."/>
            <person name="Schmutz J."/>
            <person name="Rokhsar D."/>
            <person name="Van de Peer Y."/>
            <person name="Moreau H."/>
            <person name="Grigoriev I.V."/>
        </authorList>
    </citation>
    <scope>NUCLEOTIDE SEQUENCE [LARGE SCALE GENOMIC DNA]</scope>
    <source>
        <strain evidence="2 3">CCE9901</strain>
    </source>
</reference>